<organism evidence="8 9">
    <name type="scientific">Sneathiella chinensis</name>
    <dbReference type="NCBI Taxonomy" id="349750"/>
    <lineage>
        <taxon>Bacteria</taxon>
        <taxon>Pseudomonadati</taxon>
        <taxon>Pseudomonadota</taxon>
        <taxon>Alphaproteobacteria</taxon>
        <taxon>Sneathiellales</taxon>
        <taxon>Sneathiellaceae</taxon>
        <taxon>Sneathiella</taxon>
    </lineage>
</organism>
<comment type="subcellular location">
    <subcellularLocation>
        <location evidence="1 6">Bacterial flagellum basal body</location>
    </subcellularLocation>
</comment>
<dbReference type="NCBIfam" id="TIGR01395">
    <property type="entry name" value="FlgC"/>
    <property type="match status" value="1"/>
</dbReference>
<dbReference type="InterPro" id="IPR010930">
    <property type="entry name" value="Flg_bb/hook_C_dom"/>
</dbReference>
<dbReference type="PANTHER" id="PTHR30435">
    <property type="entry name" value="FLAGELLAR PROTEIN"/>
    <property type="match status" value="1"/>
</dbReference>
<comment type="similarity">
    <text evidence="2">Belongs to the flagella basal body rod proteins family.</text>
</comment>
<dbReference type="Proteomes" id="UP001161409">
    <property type="component" value="Unassembled WGS sequence"/>
</dbReference>
<dbReference type="InterPro" id="IPR006299">
    <property type="entry name" value="FlgC"/>
</dbReference>
<reference evidence="8" key="2">
    <citation type="submission" date="2023-01" db="EMBL/GenBank/DDBJ databases">
        <title>Draft genome sequence of Sneathiella chinensis strain NBRC 103408.</title>
        <authorList>
            <person name="Sun Q."/>
            <person name="Mori K."/>
        </authorList>
    </citation>
    <scope>NUCLEOTIDE SEQUENCE</scope>
    <source>
        <strain evidence="8">NBRC 103408</strain>
    </source>
</reference>
<sequence>MDLIKSMLISSSGMKSQGERMRVISENLANKDSVGRTPGEDPYRRKVVSFKNVLDKESNTRLVEVDRVRKDMSDFGMKFDPNHPAANAEGYVKTPNVNSLIEVMDMKETQRSYQANLGAIDASKKMIMQTLDILR</sequence>
<gene>
    <name evidence="8" type="ORF">GCM10007924_25540</name>
</gene>
<dbReference type="Pfam" id="PF06429">
    <property type="entry name" value="Flg_bbr_C"/>
    <property type="match status" value="1"/>
</dbReference>
<keyword evidence="8" id="KW-0966">Cell projection</keyword>
<dbReference type="PANTHER" id="PTHR30435:SF2">
    <property type="entry name" value="FLAGELLAR BASAL-BODY ROD PROTEIN FLGC"/>
    <property type="match status" value="1"/>
</dbReference>
<proteinExistence type="inferred from homology"/>
<feature type="domain" description="Flagellar basal-body/hook protein C-terminal" evidence="7">
    <location>
        <begin position="89"/>
        <end position="132"/>
    </location>
</feature>
<keyword evidence="8" id="KW-0282">Flagellum</keyword>
<reference evidence="8" key="1">
    <citation type="journal article" date="2014" name="Int. J. Syst. Evol. Microbiol.">
        <title>Complete genome of a new Firmicutes species belonging to the dominant human colonic microbiota ('Ruminococcus bicirculans') reveals two chromosomes and a selective capacity to utilize plant glucans.</title>
        <authorList>
            <consortium name="NISC Comparative Sequencing Program"/>
            <person name="Wegmann U."/>
            <person name="Louis P."/>
            <person name="Goesmann A."/>
            <person name="Henrissat B."/>
            <person name="Duncan S.H."/>
            <person name="Flint H.J."/>
        </authorList>
    </citation>
    <scope>NUCLEOTIDE SEQUENCE</scope>
    <source>
        <strain evidence="8">NBRC 103408</strain>
    </source>
</reference>
<keyword evidence="4 6" id="KW-0975">Bacterial flagellum</keyword>
<dbReference type="RefSeq" id="WP_169561412.1">
    <property type="nucleotide sequence ID" value="NZ_BSNF01000008.1"/>
</dbReference>
<protein>
    <recommendedName>
        <fullName evidence="3 6">Flagellar basal-body rod protein FlgC</fullName>
    </recommendedName>
</protein>
<evidence type="ECO:0000259" key="7">
    <source>
        <dbReference type="Pfam" id="PF06429"/>
    </source>
</evidence>
<comment type="caution">
    <text evidence="8">The sequence shown here is derived from an EMBL/GenBank/DDBJ whole genome shotgun (WGS) entry which is preliminary data.</text>
</comment>
<evidence type="ECO:0000256" key="1">
    <source>
        <dbReference type="ARBA" id="ARBA00004117"/>
    </source>
</evidence>
<evidence type="ECO:0000256" key="4">
    <source>
        <dbReference type="ARBA" id="ARBA00023143"/>
    </source>
</evidence>
<evidence type="ECO:0000256" key="5">
    <source>
        <dbReference type="ARBA" id="ARBA00025933"/>
    </source>
</evidence>
<evidence type="ECO:0000256" key="3">
    <source>
        <dbReference type="ARBA" id="ARBA00017941"/>
    </source>
</evidence>
<keyword evidence="9" id="KW-1185">Reference proteome</keyword>
<comment type="subunit">
    <text evidence="5 6">The basal body constitutes a major portion of the flagellar organelle and consists of four rings (L,P,S, and M) mounted on a central rod. The rod consists of about 26 subunits of FlgG in the distal portion, and FlgB, FlgC and FlgF are thought to build up the proximal portion of the rod with about 6 subunits each.</text>
</comment>
<accession>A0ABQ5U6M5</accession>
<dbReference type="PROSITE" id="PS00588">
    <property type="entry name" value="FLAGELLA_BB_ROD"/>
    <property type="match status" value="1"/>
</dbReference>
<keyword evidence="8" id="KW-0969">Cilium</keyword>
<dbReference type="InterPro" id="IPR019776">
    <property type="entry name" value="Flagellar_basal_body_rod_CS"/>
</dbReference>
<evidence type="ECO:0000313" key="8">
    <source>
        <dbReference type="EMBL" id="GLQ07333.1"/>
    </source>
</evidence>
<evidence type="ECO:0000313" key="9">
    <source>
        <dbReference type="Proteomes" id="UP001161409"/>
    </source>
</evidence>
<evidence type="ECO:0000256" key="2">
    <source>
        <dbReference type="ARBA" id="ARBA00009677"/>
    </source>
</evidence>
<dbReference type="EMBL" id="BSNF01000008">
    <property type="protein sequence ID" value="GLQ07333.1"/>
    <property type="molecule type" value="Genomic_DNA"/>
</dbReference>
<evidence type="ECO:0000256" key="6">
    <source>
        <dbReference type="RuleBase" id="RU362062"/>
    </source>
</evidence>
<name>A0ABQ5U6M5_9PROT</name>